<keyword evidence="4" id="KW-0812">Transmembrane</keyword>
<keyword evidence="1" id="KW-0805">Transcription regulation</keyword>
<feature type="domain" description="HTH araC/xylS-type" evidence="5">
    <location>
        <begin position="642"/>
        <end position="741"/>
    </location>
</feature>
<organism evidence="7 9">
    <name type="scientific">Acutalibacter muris</name>
    <dbReference type="NCBI Taxonomy" id="1796620"/>
    <lineage>
        <taxon>Bacteria</taxon>
        <taxon>Bacillati</taxon>
        <taxon>Bacillota</taxon>
        <taxon>Clostridia</taxon>
        <taxon>Eubacteriales</taxon>
        <taxon>Acutalibacteraceae</taxon>
        <taxon>Acutalibacter</taxon>
    </lineage>
</organism>
<evidence type="ECO:0000259" key="5">
    <source>
        <dbReference type="PROSITE" id="PS01124"/>
    </source>
</evidence>
<dbReference type="Proteomes" id="UP000596035">
    <property type="component" value="Chromosome"/>
</dbReference>
<gene>
    <name evidence="6" type="ORF">ADH66_08175</name>
    <name evidence="7" type="ORF">I5Q82_18210</name>
</gene>
<evidence type="ECO:0000313" key="6">
    <source>
        <dbReference type="EMBL" id="ASB40637.1"/>
    </source>
</evidence>
<dbReference type="SUPFAM" id="SSF46689">
    <property type="entry name" value="Homeodomain-like"/>
    <property type="match status" value="1"/>
</dbReference>
<keyword evidence="2" id="KW-0238">DNA-binding</keyword>
<dbReference type="RefSeq" id="WP_066533633.1">
    <property type="nucleotide sequence ID" value="NZ_CP021422.1"/>
</dbReference>
<sequence length="746" mass="84799">MKKPREKRPVFFSILLSYLCTMALPIALLSLLFFWFLYQTYDKELIQSEEDSLHWSQTLMDNVVREMQSNAIILLNSNEFQPEHLRAAYGNFYDVTRRLANITYTNTFVDGYYYLNSEVKILFSRETMFDYERFCKFGLRHEGMTPDNLEDMLLQNRASYWLAAEPDSEEGFVTYIATNKTSWNPPSAAILFQIKESTLKEILSRDSRRQQRQIMMLYDGGLLYSSSPELSDGLLASVGEDISHGSGKLKVSVNGEDHLVFYTSSGAAANLQYVSIVSFNSLMQTLSFYQWAFVAVLLAASLVCSFAVLRFMNIIYTPMQQFSDMINEMFGAAPINSDSEQLSVARKALTELQEGRQKNLRRDLLMELLSGCFSTQEEFQQKAQELDLELYGERFNVILLQLKYGDLHTAPLYLCENIGAFWSESLPPGLSVQFLPLPDTASVALLVAGAEEDLESLYLRLDGLRLAMESTWDMKIVVGVGIETACPQVPMAYFQAAKACDYRLFQKSGGLVFFRDITGDSRWKGLYPSREIDTLYNAILKVDQGPVHLSLQSLFSEILSNDSLLYCSYILRDVITTSMRALRELNCGTDSLERLSSDFSQALNSEESLRQYISDLGHAITDSFCKKAEGGTETGSKSSSLQSLLDYIGNHFCEENFSVKTAADNFNMSVSNLSHFFKNNTGQNLSEYIASLRFERAKQLLRDTDCLLQDISTQCGYLHLSTFMRQFKQREGCTPAIYRARFRQKS</sequence>
<reference evidence="7 9" key="3">
    <citation type="submission" date="2020-11" db="EMBL/GenBank/DDBJ databases">
        <title>Closed and high quality bacterial genomes of the OMM12 community.</title>
        <authorList>
            <person name="Marbouty M."/>
            <person name="Lamy-Besnier Q."/>
            <person name="Debarbieux L."/>
            <person name="Koszul R."/>
        </authorList>
    </citation>
    <scope>NUCLEOTIDE SEQUENCE [LARGE SCALE GENOMIC DNA]</scope>
    <source>
        <strain evidence="7 9">KB18</strain>
    </source>
</reference>
<reference evidence="8" key="2">
    <citation type="submission" date="2017-05" db="EMBL/GenBank/DDBJ databases">
        <title>Improved OligoMM genomes.</title>
        <authorList>
            <person name="Garzetti D."/>
        </authorList>
    </citation>
    <scope>NUCLEOTIDE SEQUENCE [LARGE SCALE GENOMIC DNA]</scope>
    <source>
        <strain evidence="8">KB18</strain>
    </source>
</reference>
<dbReference type="Gene3D" id="1.10.10.60">
    <property type="entry name" value="Homeodomain-like"/>
    <property type="match status" value="2"/>
</dbReference>
<keyword evidence="4" id="KW-1133">Transmembrane helix</keyword>
<evidence type="ECO:0000313" key="9">
    <source>
        <dbReference type="Proteomes" id="UP000596035"/>
    </source>
</evidence>
<keyword evidence="4" id="KW-0472">Membrane</keyword>
<proteinExistence type="predicted"/>
<keyword evidence="3" id="KW-0804">Transcription</keyword>
<dbReference type="PANTHER" id="PTHR43280:SF2">
    <property type="entry name" value="HTH-TYPE TRANSCRIPTIONAL REGULATOR EXSA"/>
    <property type="match status" value="1"/>
</dbReference>
<keyword evidence="8" id="KW-1185">Reference proteome</keyword>
<accession>A0A1Z2XQA1</accession>
<dbReference type="EMBL" id="CP021422">
    <property type="protein sequence ID" value="ASB40637.1"/>
    <property type="molecule type" value="Genomic_DNA"/>
</dbReference>
<dbReference type="InterPro" id="IPR018060">
    <property type="entry name" value="HTH_AraC"/>
</dbReference>
<dbReference type="Proteomes" id="UP000196710">
    <property type="component" value="Chromosome"/>
</dbReference>
<reference evidence="6" key="1">
    <citation type="journal article" date="2017" name="Genome Announc.">
        <title>High-Quality Whole-Genome Sequences of the Oligo-Mouse-Microbiota Bacterial Community.</title>
        <authorList>
            <person name="Garzetti D."/>
            <person name="Brugiroux S."/>
            <person name="Bunk B."/>
            <person name="Pukall R."/>
            <person name="McCoy K.D."/>
            <person name="Macpherson A.J."/>
            <person name="Stecher B."/>
        </authorList>
    </citation>
    <scope>NUCLEOTIDE SEQUENCE</scope>
    <source>
        <strain evidence="6">KB18</strain>
    </source>
</reference>
<evidence type="ECO:0000313" key="7">
    <source>
        <dbReference type="EMBL" id="QQR29914.1"/>
    </source>
</evidence>
<dbReference type="AlphaFoldDB" id="A0A1Z2XQA1"/>
<evidence type="ECO:0000313" key="8">
    <source>
        <dbReference type="Proteomes" id="UP000196710"/>
    </source>
</evidence>
<dbReference type="KEGG" id="amur:ADH66_08175"/>
<name>A0A1Z2XQA1_9FIRM</name>
<dbReference type="GO" id="GO:0003700">
    <property type="term" value="F:DNA-binding transcription factor activity"/>
    <property type="evidence" value="ECO:0007669"/>
    <property type="project" value="InterPro"/>
</dbReference>
<dbReference type="GO" id="GO:0043565">
    <property type="term" value="F:sequence-specific DNA binding"/>
    <property type="evidence" value="ECO:0007669"/>
    <property type="project" value="InterPro"/>
</dbReference>
<evidence type="ECO:0000256" key="4">
    <source>
        <dbReference type="SAM" id="Phobius"/>
    </source>
</evidence>
<feature type="transmembrane region" description="Helical" evidence="4">
    <location>
        <begin position="288"/>
        <end position="309"/>
    </location>
</feature>
<dbReference type="InterPro" id="IPR009057">
    <property type="entry name" value="Homeodomain-like_sf"/>
</dbReference>
<dbReference type="PANTHER" id="PTHR43280">
    <property type="entry name" value="ARAC-FAMILY TRANSCRIPTIONAL REGULATOR"/>
    <property type="match status" value="1"/>
</dbReference>
<dbReference type="PROSITE" id="PS01124">
    <property type="entry name" value="HTH_ARAC_FAMILY_2"/>
    <property type="match status" value="1"/>
</dbReference>
<dbReference type="SMART" id="SM00342">
    <property type="entry name" value="HTH_ARAC"/>
    <property type="match status" value="1"/>
</dbReference>
<feature type="transmembrane region" description="Helical" evidence="4">
    <location>
        <begin position="12"/>
        <end position="38"/>
    </location>
</feature>
<evidence type="ECO:0000256" key="2">
    <source>
        <dbReference type="ARBA" id="ARBA00023125"/>
    </source>
</evidence>
<evidence type="ECO:0000256" key="1">
    <source>
        <dbReference type="ARBA" id="ARBA00023015"/>
    </source>
</evidence>
<protein>
    <submittedName>
        <fullName evidence="6">AraC family transcriptional regulator</fullName>
    </submittedName>
    <submittedName>
        <fullName evidence="7">Helix-turn-helix transcriptional regulator</fullName>
    </submittedName>
</protein>
<dbReference type="Pfam" id="PF12833">
    <property type="entry name" value="HTH_18"/>
    <property type="match status" value="1"/>
</dbReference>
<dbReference type="EMBL" id="CP065321">
    <property type="protein sequence ID" value="QQR29914.1"/>
    <property type="molecule type" value="Genomic_DNA"/>
</dbReference>
<evidence type="ECO:0000256" key="3">
    <source>
        <dbReference type="ARBA" id="ARBA00023163"/>
    </source>
</evidence>